<comment type="caution">
    <text evidence="2">The sequence shown here is derived from an EMBL/GenBank/DDBJ whole genome shotgun (WGS) entry which is preliminary data.</text>
</comment>
<evidence type="ECO:0000256" key="1">
    <source>
        <dbReference type="SAM" id="MobiDB-lite"/>
    </source>
</evidence>
<keyword evidence="3" id="KW-1185">Reference proteome</keyword>
<feature type="region of interest" description="Disordered" evidence="1">
    <location>
        <begin position="1"/>
        <end position="168"/>
    </location>
</feature>
<accession>A0ABR0M4L5</accession>
<reference evidence="2 3" key="1">
    <citation type="submission" date="2023-08" db="EMBL/GenBank/DDBJ databases">
        <title>Black Yeasts Isolated from many extreme environments.</title>
        <authorList>
            <person name="Coleine C."/>
            <person name="Stajich J.E."/>
            <person name="Selbmann L."/>
        </authorList>
    </citation>
    <scope>NUCLEOTIDE SEQUENCE [LARGE SCALE GENOMIC DNA]</scope>
    <source>
        <strain evidence="2 3">CCFEE 536</strain>
    </source>
</reference>
<feature type="compositionally biased region" description="Polar residues" evidence="1">
    <location>
        <begin position="19"/>
        <end position="32"/>
    </location>
</feature>
<dbReference type="EMBL" id="JAVRRA010002269">
    <property type="protein sequence ID" value="KAK5278072.1"/>
    <property type="molecule type" value="Genomic_DNA"/>
</dbReference>
<proteinExistence type="predicted"/>
<dbReference type="Proteomes" id="UP001357485">
    <property type="component" value="Unassembled WGS sequence"/>
</dbReference>
<gene>
    <name evidence="2" type="ORF">LTR16_009026</name>
</gene>
<dbReference type="PANTHER" id="PTHR42107">
    <property type="entry name" value="YALI0D24453P"/>
    <property type="match status" value="1"/>
</dbReference>
<dbReference type="PANTHER" id="PTHR42107:SF1">
    <property type="entry name" value="WHIM1 DOMAIN-CONTAINING PROTEIN"/>
    <property type="match status" value="1"/>
</dbReference>
<protein>
    <submittedName>
        <fullName evidence="2">Uncharacterized protein</fullName>
    </submittedName>
</protein>
<feature type="non-terminal residue" evidence="2">
    <location>
        <position position="196"/>
    </location>
</feature>
<feature type="non-terminal residue" evidence="2">
    <location>
        <position position="1"/>
    </location>
</feature>
<feature type="compositionally biased region" description="Acidic residues" evidence="1">
    <location>
        <begin position="131"/>
        <end position="163"/>
    </location>
</feature>
<evidence type="ECO:0000313" key="2">
    <source>
        <dbReference type="EMBL" id="KAK5278072.1"/>
    </source>
</evidence>
<sequence>RTRGKRLKYTYSDEEDSDATSTRRSTRHSGVSTPAGPTVTASGRQVRPRVGGAYGESTLSGQAIGGVSNEFGELEDSETSGAPRSGVNRATRSGGRVAVDGLVKKRKHIDGYNSLDEMGDEEDAASTGGEWDGDNDDDDEVDQRLDESDEDEDMSEDDTEEDATPQSLMVTLRYKSPADAKLAVSRLPQTSMPVSN</sequence>
<evidence type="ECO:0000313" key="3">
    <source>
        <dbReference type="Proteomes" id="UP001357485"/>
    </source>
</evidence>
<name>A0ABR0M4L5_9PEZI</name>
<organism evidence="2 3">
    <name type="scientific">Cryomyces antarcticus</name>
    <dbReference type="NCBI Taxonomy" id="329879"/>
    <lineage>
        <taxon>Eukaryota</taxon>
        <taxon>Fungi</taxon>
        <taxon>Dikarya</taxon>
        <taxon>Ascomycota</taxon>
        <taxon>Pezizomycotina</taxon>
        <taxon>Dothideomycetes</taxon>
        <taxon>Dothideomycetes incertae sedis</taxon>
        <taxon>Cryomyces</taxon>
    </lineage>
</organism>